<evidence type="ECO:0000313" key="1">
    <source>
        <dbReference type="EMBL" id="CAD7700449.1"/>
    </source>
</evidence>
<organism evidence="1 2">
    <name type="scientific">Ostreobium quekettii</name>
    <dbReference type="NCBI Taxonomy" id="121088"/>
    <lineage>
        <taxon>Eukaryota</taxon>
        <taxon>Viridiplantae</taxon>
        <taxon>Chlorophyta</taxon>
        <taxon>core chlorophytes</taxon>
        <taxon>Ulvophyceae</taxon>
        <taxon>TCBD clade</taxon>
        <taxon>Bryopsidales</taxon>
        <taxon>Ostreobineae</taxon>
        <taxon>Ostreobiaceae</taxon>
        <taxon>Ostreobium</taxon>
    </lineage>
</organism>
<proteinExistence type="predicted"/>
<name>A0A8S1J2V6_9CHLO</name>
<dbReference type="InterPro" id="IPR011990">
    <property type="entry name" value="TPR-like_helical_dom_sf"/>
</dbReference>
<sequence>MAKKKVWNNLADVQIELGVAEHRMGMHDASVVSLQDGLLSYSQACMFSDSSRGDDLPGLLHDWGVALQTVAEHTEGREARLRLLDESLSQLKSSIMFGRCDPAPMNAVGDALAAKAELLEGIEASGMWHRAIEEGYKAAKAINSQNVDALVGLGEAHMALGKGAAAVGDAEVAAEHFCSSVEAYRHAVKLPSPLGDFHERCNVFYNYACACTLAGEVTEAREAIEGLLRRGGTGIEEIKVDTDLDNLKEEQWFVDLVNGEH</sequence>
<reference evidence="1" key="1">
    <citation type="submission" date="2020-12" db="EMBL/GenBank/DDBJ databases">
        <authorList>
            <person name="Iha C."/>
        </authorList>
    </citation>
    <scope>NUCLEOTIDE SEQUENCE</scope>
</reference>
<gene>
    <name evidence="1" type="ORF">OSTQU699_LOCUS5808</name>
</gene>
<dbReference type="OrthoDB" id="509917at2759"/>
<comment type="caution">
    <text evidence="1">The sequence shown here is derived from an EMBL/GenBank/DDBJ whole genome shotgun (WGS) entry which is preliminary data.</text>
</comment>
<keyword evidence="2" id="KW-1185">Reference proteome</keyword>
<dbReference type="SUPFAM" id="SSF48452">
    <property type="entry name" value="TPR-like"/>
    <property type="match status" value="1"/>
</dbReference>
<dbReference type="Proteomes" id="UP000708148">
    <property type="component" value="Unassembled WGS sequence"/>
</dbReference>
<accession>A0A8S1J2V6</accession>
<dbReference type="Gene3D" id="1.25.40.10">
    <property type="entry name" value="Tetratricopeptide repeat domain"/>
    <property type="match status" value="1"/>
</dbReference>
<dbReference type="EMBL" id="CAJHUC010001267">
    <property type="protein sequence ID" value="CAD7700449.1"/>
    <property type="molecule type" value="Genomic_DNA"/>
</dbReference>
<protein>
    <submittedName>
        <fullName evidence="1">Uncharacterized protein</fullName>
    </submittedName>
</protein>
<evidence type="ECO:0000313" key="2">
    <source>
        <dbReference type="Proteomes" id="UP000708148"/>
    </source>
</evidence>
<dbReference type="NCBIfam" id="NF047558">
    <property type="entry name" value="TPR_END_plus"/>
    <property type="match status" value="1"/>
</dbReference>
<dbReference type="AlphaFoldDB" id="A0A8S1J2V6"/>